<accession>A0ABM9AVV5</accession>
<dbReference type="PANTHER" id="PTHR37299:SF1">
    <property type="entry name" value="STAGE 0 SPORULATION PROTEIN A HOMOLOG"/>
    <property type="match status" value="1"/>
</dbReference>
<dbReference type="Proteomes" id="UP000837932">
    <property type="component" value="Unassembled WGS sequence"/>
</dbReference>
<dbReference type="InterPro" id="IPR007492">
    <property type="entry name" value="LytTR_DNA-bd_dom"/>
</dbReference>
<comment type="caution">
    <text evidence="2">The sequence shown here is derived from an EMBL/GenBank/DDBJ whole genome shotgun (WGS) entry which is preliminary data.</text>
</comment>
<feature type="domain" description="HTH LytTR-type" evidence="1">
    <location>
        <begin position="17"/>
        <end position="122"/>
    </location>
</feature>
<proteinExistence type="predicted"/>
<keyword evidence="3" id="KW-1185">Reference proteome</keyword>
<dbReference type="PANTHER" id="PTHR37299">
    <property type="entry name" value="TRANSCRIPTIONAL REGULATOR-RELATED"/>
    <property type="match status" value="1"/>
</dbReference>
<protein>
    <recommendedName>
        <fullName evidence="1">HTH LytTR-type domain-containing protein</fullName>
    </recommendedName>
</protein>
<organism evidence="2 3">
    <name type="scientific">Emticicia aquatica</name>
    <dbReference type="NCBI Taxonomy" id="1681835"/>
    <lineage>
        <taxon>Bacteria</taxon>
        <taxon>Pseudomonadati</taxon>
        <taxon>Bacteroidota</taxon>
        <taxon>Cytophagia</taxon>
        <taxon>Cytophagales</taxon>
        <taxon>Leadbetterellaceae</taxon>
        <taxon>Emticicia</taxon>
    </lineage>
</organism>
<sequence length="124" mass="14406">MDNFLEAQRRNVAQGIIKIRYKGKLTNIKTTDMVLLESETNYTMIHLNTGLKILSSRTLSVFENVLKDTQTFIRANRSQVVNVGYVEDYDFRKVLKEFRLTNGQSVGISRRKSKLFMKNNNQLV</sequence>
<dbReference type="InterPro" id="IPR046947">
    <property type="entry name" value="LytR-like"/>
</dbReference>
<dbReference type="EMBL" id="CAKLPY010000007">
    <property type="protein sequence ID" value="CAH0997897.1"/>
    <property type="molecule type" value="Genomic_DNA"/>
</dbReference>
<gene>
    <name evidence="2" type="ORF">EMA8858_04032</name>
</gene>
<dbReference type="RefSeq" id="WP_238808704.1">
    <property type="nucleotide sequence ID" value="NZ_CAKLPY010000007.1"/>
</dbReference>
<reference evidence="2" key="1">
    <citation type="submission" date="2021-12" db="EMBL/GenBank/DDBJ databases">
        <authorList>
            <person name="Rodrigo-Torres L."/>
            <person name="Arahal R. D."/>
            <person name="Lucena T."/>
        </authorList>
    </citation>
    <scope>NUCLEOTIDE SEQUENCE</scope>
    <source>
        <strain evidence="2">CECT 8858</strain>
    </source>
</reference>
<dbReference type="SMART" id="SM00850">
    <property type="entry name" value="LytTR"/>
    <property type="match status" value="1"/>
</dbReference>
<dbReference type="PROSITE" id="PS50930">
    <property type="entry name" value="HTH_LYTTR"/>
    <property type="match status" value="1"/>
</dbReference>
<dbReference type="Gene3D" id="2.40.50.1020">
    <property type="entry name" value="LytTr DNA-binding domain"/>
    <property type="match status" value="1"/>
</dbReference>
<name>A0ABM9AVV5_9BACT</name>
<dbReference type="Pfam" id="PF04397">
    <property type="entry name" value="LytTR"/>
    <property type="match status" value="1"/>
</dbReference>
<evidence type="ECO:0000313" key="2">
    <source>
        <dbReference type="EMBL" id="CAH0997897.1"/>
    </source>
</evidence>
<evidence type="ECO:0000259" key="1">
    <source>
        <dbReference type="PROSITE" id="PS50930"/>
    </source>
</evidence>
<evidence type="ECO:0000313" key="3">
    <source>
        <dbReference type="Proteomes" id="UP000837932"/>
    </source>
</evidence>